<evidence type="ECO:0000313" key="6">
    <source>
        <dbReference type="Proteomes" id="UP000748531"/>
    </source>
</evidence>
<dbReference type="GO" id="GO:0009653">
    <property type="term" value="P:anatomical structure morphogenesis"/>
    <property type="evidence" value="ECO:0007669"/>
    <property type="project" value="TreeGrafter"/>
</dbReference>
<sequence length="540" mass="59818">MSVLLNMGNSTRTSQRLPVCRASSDDLPGRLCINPKHWSRVIFRDHSDSESLSGGTVTSESSFEGEPDLFCVGISATQRTTNSLFSLNESVLGTQNRENSNMQSVRRNVPSLRSDHANIPRVLNPVDQFNLLAAKDKYFYSLKDVGSELTNVDTAGNSSNVISFSIPQIDPTCQSTFNNTGCHTTCTELTDSSLNSAHIISSDSPMYQSLPASSSVSSSASTSEIDEQGLRTTAERVSFLKFIKPDVAPMNPKTRSWASLSYWEANRHVAHSWFKLSDPVAQVVYDNKLHYSSSEAKNTGTRRCSQNVHRSRGITYVCLSSLFAQPDNQLHSESIDQFELSYTSCTTSSSASGSPTTKHNDFSPICIVSGQQCTHSFRLNSTPPSLSERKVSWRQCYRLGSHGLILTLTPGGRVWLDNKTTLSDLPIFVSSACLSGKHNTSTGWPVYRVPAGYSILIFDQLIYQQNQFKSQASHTLTHVPVKLDDLDCQPNSCNLHHFPVVHISLGKGWGPSYHRPDITHCPARLELWINIHNLSKYARQ</sequence>
<dbReference type="PANTHER" id="PTHR13703">
    <property type="entry name" value="SMAD"/>
    <property type="match status" value="1"/>
</dbReference>
<dbReference type="Pfam" id="PF03166">
    <property type="entry name" value="MH2"/>
    <property type="match status" value="1"/>
</dbReference>
<dbReference type="InterPro" id="IPR001132">
    <property type="entry name" value="SMAD_dom_Dwarfin-type"/>
</dbReference>
<dbReference type="OrthoDB" id="5946219at2759"/>
<dbReference type="GO" id="GO:0070411">
    <property type="term" value="F:I-SMAD binding"/>
    <property type="evidence" value="ECO:0007669"/>
    <property type="project" value="TreeGrafter"/>
</dbReference>
<feature type="domain" description="MH2" evidence="4">
    <location>
        <begin position="332"/>
        <end position="540"/>
    </location>
</feature>
<evidence type="ECO:0000256" key="1">
    <source>
        <dbReference type="ARBA" id="ARBA00023015"/>
    </source>
</evidence>
<dbReference type="SMART" id="SM00524">
    <property type="entry name" value="DWB"/>
    <property type="match status" value="1"/>
</dbReference>
<dbReference type="Gene3D" id="2.60.200.10">
    <property type="match status" value="1"/>
</dbReference>
<evidence type="ECO:0000259" key="4">
    <source>
        <dbReference type="PROSITE" id="PS51076"/>
    </source>
</evidence>
<dbReference type="PROSITE" id="PS51076">
    <property type="entry name" value="MH2"/>
    <property type="match status" value="1"/>
</dbReference>
<dbReference type="InterPro" id="IPR008984">
    <property type="entry name" value="SMAD_FHA_dom_sf"/>
</dbReference>
<dbReference type="InterPro" id="IPR013790">
    <property type="entry name" value="Dwarfin"/>
</dbReference>
<dbReference type="InterPro" id="IPR017855">
    <property type="entry name" value="SMAD-like_dom_sf"/>
</dbReference>
<dbReference type="PANTHER" id="PTHR13703:SF54">
    <property type="entry name" value="MOTHERS AGAINST DECAPENTAPLEGIC HOMOLOG"/>
    <property type="match status" value="1"/>
</dbReference>
<dbReference type="EMBL" id="LUCH01017228">
    <property type="protein sequence ID" value="KAF5395201.1"/>
    <property type="molecule type" value="Genomic_DNA"/>
</dbReference>
<dbReference type="GO" id="GO:0006357">
    <property type="term" value="P:regulation of transcription by RNA polymerase II"/>
    <property type="evidence" value="ECO:0007669"/>
    <property type="project" value="TreeGrafter"/>
</dbReference>
<name>A0A8J4SP80_9TREM</name>
<dbReference type="GO" id="GO:0060395">
    <property type="term" value="P:SMAD protein signal transduction"/>
    <property type="evidence" value="ECO:0007669"/>
    <property type="project" value="TreeGrafter"/>
</dbReference>
<dbReference type="InterPro" id="IPR013019">
    <property type="entry name" value="MAD_homology_MH1"/>
</dbReference>
<organism evidence="5 6">
    <name type="scientific">Paragonimus heterotremus</name>
    <dbReference type="NCBI Taxonomy" id="100268"/>
    <lineage>
        <taxon>Eukaryota</taxon>
        <taxon>Metazoa</taxon>
        <taxon>Spiralia</taxon>
        <taxon>Lophotrochozoa</taxon>
        <taxon>Platyhelminthes</taxon>
        <taxon>Trematoda</taxon>
        <taxon>Digenea</taxon>
        <taxon>Plagiorchiida</taxon>
        <taxon>Troglotremata</taxon>
        <taxon>Troglotrematidae</taxon>
        <taxon>Paragonimus</taxon>
    </lineage>
</organism>
<dbReference type="GO" id="GO:0030154">
    <property type="term" value="P:cell differentiation"/>
    <property type="evidence" value="ECO:0007669"/>
    <property type="project" value="TreeGrafter"/>
</dbReference>
<evidence type="ECO:0000259" key="3">
    <source>
        <dbReference type="PROSITE" id="PS51075"/>
    </source>
</evidence>
<dbReference type="SUPFAM" id="SSF49879">
    <property type="entry name" value="SMAD/FHA domain"/>
    <property type="match status" value="1"/>
</dbReference>
<evidence type="ECO:0000313" key="5">
    <source>
        <dbReference type="EMBL" id="KAF5395201.1"/>
    </source>
</evidence>
<dbReference type="GO" id="GO:0140416">
    <property type="term" value="F:transcription regulator inhibitor activity"/>
    <property type="evidence" value="ECO:0007669"/>
    <property type="project" value="TreeGrafter"/>
</dbReference>
<dbReference type="AlphaFoldDB" id="A0A8J4SP80"/>
<dbReference type="PROSITE" id="PS51075">
    <property type="entry name" value="MH1"/>
    <property type="match status" value="1"/>
</dbReference>
<gene>
    <name evidence="5" type="ORF">PHET_06047</name>
</gene>
<keyword evidence="6" id="KW-1185">Reference proteome</keyword>
<dbReference type="Proteomes" id="UP000748531">
    <property type="component" value="Unassembled WGS sequence"/>
</dbReference>
<evidence type="ECO:0000256" key="2">
    <source>
        <dbReference type="ARBA" id="ARBA00023163"/>
    </source>
</evidence>
<accession>A0A8J4SP80</accession>
<keyword evidence="2" id="KW-0804">Transcription</keyword>
<keyword evidence="1" id="KW-0805">Transcription regulation</keyword>
<reference evidence="5" key="1">
    <citation type="submission" date="2019-05" db="EMBL/GenBank/DDBJ databases">
        <title>Annotation for the trematode Paragonimus heterotremus.</title>
        <authorList>
            <person name="Choi Y.-J."/>
        </authorList>
    </citation>
    <scope>NUCLEOTIDE SEQUENCE</scope>
    <source>
        <strain evidence="5">LC</strain>
    </source>
</reference>
<feature type="domain" description="MH1" evidence="3">
    <location>
        <begin position="1"/>
        <end position="47"/>
    </location>
</feature>
<protein>
    <submittedName>
        <fullName evidence="5">Mothers against decapentaplegic</fullName>
    </submittedName>
</protein>
<comment type="caution">
    <text evidence="5">The sequence shown here is derived from an EMBL/GenBank/DDBJ whole genome shotgun (WGS) entry which is preliminary data.</text>
</comment>
<dbReference type="GO" id="GO:0071144">
    <property type="term" value="C:heteromeric SMAD protein complex"/>
    <property type="evidence" value="ECO:0007669"/>
    <property type="project" value="TreeGrafter"/>
</dbReference>
<proteinExistence type="predicted"/>